<name>A0ABV5P1N3_9ACTN</name>
<evidence type="ECO:0000313" key="3">
    <source>
        <dbReference type="EMBL" id="MFB9476432.1"/>
    </source>
</evidence>
<gene>
    <name evidence="3" type="ORF">ACFFR3_43660</name>
</gene>
<feature type="chain" id="PRO_5045808505" description="Secreted protein" evidence="2">
    <location>
        <begin position="24"/>
        <end position="135"/>
    </location>
</feature>
<sequence>MLAVAAAASSVIFLPVAQGVASASAGFHTVQAGGPPAPAAPVRHVTKVRHVPREKPILHNPRYHMPRIRVIIHNRNHNKNRRHHEMRHHRHERVLPQREVEPEVNEEEQPPIEEEIEENEPVRNDGRWWWPNELR</sequence>
<organism evidence="3 4">
    <name type="scientific">Nonomuraea salmonea</name>
    <dbReference type="NCBI Taxonomy" id="46181"/>
    <lineage>
        <taxon>Bacteria</taxon>
        <taxon>Bacillati</taxon>
        <taxon>Actinomycetota</taxon>
        <taxon>Actinomycetes</taxon>
        <taxon>Streptosporangiales</taxon>
        <taxon>Streptosporangiaceae</taxon>
        <taxon>Nonomuraea</taxon>
    </lineage>
</organism>
<comment type="caution">
    <text evidence="3">The sequence shown here is derived from an EMBL/GenBank/DDBJ whole genome shotgun (WGS) entry which is preliminary data.</text>
</comment>
<feature type="compositionally biased region" description="Basic residues" evidence="1">
    <location>
        <begin position="77"/>
        <end position="92"/>
    </location>
</feature>
<reference evidence="3 4" key="1">
    <citation type="submission" date="2024-09" db="EMBL/GenBank/DDBJ databases">
        <authorList>
            <person name="Sun Q."/>
            <person name="Mori K."/>
        </authorList>
    </citation>
    <scope>NUCLEOTIDE SEQUENCE [LARGE SCALE GENOMIC DNA]</scope>
    <source>
        <strain evidence="3 4">JCM 3324</strain>
    </source>
</reference>
<feature type="compositionally biased region" description="Acidic residues" evidence="1">
    <location>
        <begin position="102"/>
        <end position="119"/>
    </location>
</feature>
<protein>
    <recommendedName>
        <fullName evidence="5">Secreted protein</fullName>
    </recommendedName>
</protein>
<feature type="signal peptide" evidence="2">
    <location>
        <begin position="1"/>
        <end position="23"/>
    </location>
</feature>
<keyword evidence="2" id="KW-0732">Signal</keyword>
<dbReference type="Proteomes" id="UP001589568">
    <property type="component" value="Unassembled WGS sequence"/>
</dbReference>
<accession>A0ABV5P1N3</accession>
<evidence type="ECO:0000256" key="1">
    <source>
        <dbReference type="SAM" id="MobiDB-lite"/>
    </source>
</evidence>
<feature type="region of interest" description="Disordered" evidence="1">
    <location>
        <begin position="77"/>
        <end position="122"/>
    </location>
</feature>
<evidence type="ECO:0000313" key="4">
    <source>
        <dbReference type="Proteomes" id="UP001589568"/>
    </source>
</evidence>
<proteinExistence type="predicted"/>
<dbReference type="RefSeq" id="WP_345400377.1">
    <property type="nucleotide sequence ID" value="NZ_BAAAXS010000001.1"/>
</dbReference>
<dbReference type="EMBL" id="JBHMCF010000051">
    <property type="protein sequence ID" value="MFB9476432.1"/>
    <property type="molecule type" value="Genomic_DNA"/>
</dbReference>
<keyword evidence="4" id="KW-1185">Reference proteome</keyword>
<evidence type="ECO:0000256" key="2">
    <source>
        <dbReference type="SAM" id="SignalP"/>
    </source>
</evidence>
<evidence type="ECO:0008006" key="5">
    <source>
        <dbReference type="Google" id="ProtNLM"/>
    </source>
</evidence>